<feature type="domain" description="Response regulatory" evidence="3">
    <location>
        <begin position="40"/>
        <end position="153"/>
    </location>
</feature>
<evidence type="ECO:0000256" key="2">
    <source>
        <dbReference type="PROSITE-ProRule" id="PRU00169"/>
    </source>
</evidence>
<accession>A0ABX1LYG4</accession>
<dbReference type="PANTHER" id="PTHR45339">
    <property type="entry name" value="HYBRID SIGNAL TRANSDUCTION HISTIDINE KINASE J"/>
    <property type="match status" value="1"/>
</dbReference>
<name>A0ABX1LYG4_9CYAN</name>
<protein>
    <submittedName>
        <fullName evidence="4">Response regulator</fullName>
    </submittedName>
</protein>
<evidence type="ECO:0000313" key="5">
    <source>
        <dbReference type="Proteomes" id="UP000738376"/>
    </source>
</evidence>
<dbReference type="RefSeq" id="WP_169365449.1">
    <property type="nucleotide sequence ID" value="NZ_JAAVJL010000003.1"/>
</dbReference>
<dbReference type="CDD" id="cd17546">
    <property type="entry name" value="REC_hyHK_CKI1_RcsC-like"/>
    <property type="match status" value="1"/>
</dbReference>
<dbReference type="Proteomes" id="UP000738376">
    <property type="component" value="Unassembled WGS sequence"/>
</dbReference>
<dbReference type="EMBL" id="JAAVJL010000003">
    <property type="protein sequence ID" value="NMF60501.1"/>
    <property type="molecule type" value="Genomic_DNA"/>
</dbReference>
<sequence length="298" mass="32970">MSCTKGQGSRFTVIIPCQVSSLSQVDFIASPVMHPPSIQRALIIEDSESAANQISRYLQELGATTVIHPWGQGVINAVLETKPDLIILDILLPDLPGWDVLIELKSNPLTKDIPVVIISIVDDRPKGFALGAADYLVKPINRIQLQQSLNGIMGIVEKVQTTALVIANHQKIKAPLIVLAEDNEAIIITMLSYLEAYGLRMAIARNGLEAVHLIKQCPPELVLMDIQMPEMDGLEAIRQIRADSSFANLPIIALTALAMPDDRERCFNAGANEYLTKPVRLKQVRQLIQQYLPYWQLP</sequence>
<dbReference type="Pfam" id="PF00072">
    <property type="entry name" value="Response_reg"/>
    <property type="match status" value="2"/>
</dbReference>
<keyword evidence="5" id="KW-1185">Reference proteome</keyword>
<evidence type="ECO:0000256" key="1">
    <source>
        <dbReference type="ARBA" id="ARBA00022553"/>
    </source>
</evidence>
<dbReference type="InterPro" id="IPR011006">
    <property type="entry name" value="CheY-like_superfamily"/>
</dbReference>
<dbReference type="SMART" id="SM00448">
    <property type="entry name" value="REC"/>
    <property type="match status" value="2"/>
</dbReference>
<feature type="modified residue" description="4-aspartylphosphate" evidence="2">
    <location>
        <position position="225"/>
    </location>
</feature>
<gene>
    <name evidence="4" type="ORF">HC246_21335</name>
</gene>
<proteinExistence type="predicted"/>
<dbReference type="Gene3D" id="3.40.50.2300">
    <property type="match status" value="2"/>
</dbReference>
<organism evidence="4 5">
    <name type="scientific">Pseudanabaena yagii GIHE-NHR1</name>
    <dbReference type="NCBI Taxonomy" id="2722753"/>
    <lineage>
        <taxon>Bacteria</taxon>
        <taxon>Bacillati</taxon>
        <taxon>Cyanobacteriota</taxon>
        <taxon>Cyanophyceae</taxon>
        <taxon>Pseudanabaenales</taxon>
        <taxon>Pseudanabaenaceae</taxon>
        <taxon>Pseudanabaena</taxon>
        <taxon>Pseudanabaena yagii</taxon>
    </lineage>
</organism>
<evidence type="ECO:0000259" key="3">
    <source>
        <dbReference type="PROSITE" id="PS50110"/>
    </source>
</evidence>
<dbReference type="PROSITE" id="PS50110">
    <property type="entry name" value="RESPONSE_REGULATORY"/>
    <property type="match status" value="2"/>
</dbReference>
<feature type="modified residue" description="4-aspartylphosphate" evidence="2">
    <location>
        <position position="89"/>
    </location>
</feature>
<feature type="domain" description="Response regulatory" evidence="3">
    <location>
        <begin position="176"/>
        <end position="292"/>
    </location>
</feature>
<comment type="caution">
    <text evidence="4">The sequence shown here is derived from an EMBL/GenBank/DDBJ whole genome shotgun (WGS) entry which is preliminary data.</text>
</comment>
<keyword evidence="1 2" id="KW-0597">Phosphoprotein</keyword>
<dbReference type="SUPFAM" id="SSF52172">
    <property type="entry name" value="CheY-like"/>
    <property type="match status" value="2"/>
</dbReference>
<reference evidence="4 5" key="1">
    <citation type="submission" date="2020-03" db="EMBL/GenBank/DDBJ databases">
        <title>Draft Genome Sequence of 2-Methylisoborneol Producing Pseudanabaena yagii Strain GIHE-NHR1 Isolated from North Han River in South Korea.</title>
        <authorList>
            <person name="Jeong J."/>
        </authorList>
    </citation>
    <scope>NUCLEOTIDE SEQUENCE [LARGE SCALE GENOMIC DNA]</scope>
    <source>
        <strain evidence="4 5">GIHE-NHR1</strain>
    </source>
</reference>
<dbReference type="PANTHER" id="PTHR45339:SF3">
    <property type="entry name" value="HISTIDINE KINASE"/>
    <property type="match status" value="1"/>
</dbReference>
<evidence type="ECO:0000313" key="4">
    <source>
        <dbReference type="EMBL" id="NMF60501.1"/>
    </source>
</evidence>
<dbReference type="InterPro" id="IPR001789">
    <property type="entry name" value="Sig_transdc_resp-reg_receiver"/>
</dbReference>